<proteinExistence type="predicted"/>
<keyword evidence="3" id="KW-0965">Cell junction</keyword>
<dbReference type="InterPro" id="IPR001452">
    <property type="entry name" value="SH3_domain"/>
</dbReference>
<feature type="domain" description="SH3" evidence="5">
    <location>
        <begin position="513"/>
        <end position="569"/>
    </location>
</feature>
<evidence type="ECO:0000256" key="1">
    <source>
        <dbReference type="ARBA" id="ARBA00004282"/>
    </source>
</evidence>
<organism evidence="7 8">
    <name type="scientific">Oikopleura dioica</name>
    <name type="common">Tunicate</name>
    <dbReference type="NCBI Taxonomy" id="34765"/>
    <lineage>
        <taxon>Eukaryota</taxon>
        <taxon>Metazoa</taxon>
        <taxon>Chordata</taxon>
        <taxon>Tunicata</taxon>
        <taxon>Appendicularia</taxon>
        <taxon>Copelata</taxon>
        <taxon>Oikopleuridae</taxon>
        <taxon>Oikopleura</taxon>
    </lineage>
</organism>
<reference evidence="7 8" key="1">
    <citation type="submission" date="2021-04" db="EMBL/GenBank/DDBJ databases">
        <authorList>
            <person name="Bliznina A."/>
        </authorList>
    </citation>
    <scope>NUCLEOTIDE SEQUENCE [LARGE SCALE GENOMIC DNA]</scope>
</reference>
<feature type="domain" description="SoHo" evidence="6">
    <location>
        <begin position="85"/>
        <end position="133"/>
    </location>
</feature>
<dbReference type="SMART" id="SM00326">
    <property type="entry name" value="SH3"/>
    <property type="match status" value="3"/>
</dbReference>
<dbReference type="EMBL" id="OU015569">
    <property type="protein sequence ID" value="CAG5099017.1"/>
    <property type="molecule type" value="Genomic_DNA"/>
</dbReference>
<evidence type="ECO:0000256" key="4">
    <source>
        <dbReference type="SAM" id="MobiDB-lite"/>
    </source>
</evidence>
<evidence type="ECO:0000313" key="7">
    <source>
        <dbReference type="EMBL" id="CAG5099017.1"/>
    </source>
</evidence>
<evidence type="ECO:0000259" key="6">
    <source>
        <dbReference type="SMART" id="SM00459"/>
    </source>
</evidence>
<keyword evidence="8" id="KW-1185">Reference proteome</keyword>
<dbReference type="PANTHER" id="PTHR14167">
    <property type="entry name" value="SH3 DOMAIN-CONTAINING"/>
    <property type="match status" value="1"/>
</dbReference>
<gene>
    <name evidence="7" type="ORF">OKIOD_LOCUS7735</name>
</gene>
<keyword evidence="2" id="KW-0728">SH3 domain</keyword>
<evidence type="ECO:0000256" key="3">
    <source>
        <dbReference type="ARBA" id="ARBA00022949"/>
    </source>
</evidence>
<dbReference type="InterPro" id="IPR050384">
    <property type="entry name" value="Endophilin_SH3RF"/>
</dbReference>
<feature type="region of interest" description="Disordered" evidence="4">
    <location>
        <begin position="432"/>
        <end position="471"/>
    </location>
</feature>
<dbReference type="Proteomes" id="UP001158576">
    <property type="component" value="Chromosome XSR"/>
</dbReference>
<feature type="region of interest" description="Disordered" evidence="4">
    <location>
        <begin position="1"/>
        <end position="21"/>
    </location>
</feature>
<dbReference type="SUPFAM" id="SSF50044">
    <property type="entry name" value="SH3-domain"/>
    <property type="match status" value="3"/>
</dbReference>
<dbReference type="Gene3D" id="2.30.30.40">
    <property type="entry name" value="SH3 Domains"/>
    <property type="match status" value="3"/>
</dbReference>
<dbReference type="InterPro" id="IPR036028">
    <property type="entry name" value="SH3-like_dom_sf"/>
</dbReference>
<protein>
    <submittedName>
        <fullName evidence="7">Oidioi.mRNA.OKI2018_I69.XSR.g16177.t1.cds</fullName>
    </submittedName>
</protein>
<dbReference type="SMART" id="SM00459">
    <property type="entry name" value="Sorb"/>
    <property type="match status" value="1"/>
</dbReference>
<evidence type="ECO:0000259" key="5">
    <source>
        <dbReference type="SMART" id="SM00326"/>
    </source>
</evidence>
<evidence type="ECO:0000256" key="2">
    <source>
        <dbReference type="ARBA" id="ARBA00022443"/>
    </source>
</evidence>
<feature type="compositionally biased region" description="Polar residues" evidence="4">
    <location>
        <begin position="10"/>
        <end position="21"/>
    </location>
</feature>
<accession>A0ABN7SK58</accession>
<dbReference type="InterPro" id="IPR003127">
    <property type="entry name" value="SoHo_dom"/>
</dbReference>
<dbReference type="PANTHER" id="PTHR14167:SF116">
    <property type="entry name" value="CAP, ISOFORM AC"/>
    <property type="match status" value="1"/>
</dbReference>
<dbReference type="Pfam" id="PF00018">
    <property type="entry name" value="SH3_1"/>
    <property type="match status" value="1"/>
</dbReference>
<dbReference type="Pfam" id="PF02208">
    <property type="entry name" value="Sorb"/>
    <property type="match status" value="1"/>
</dbReference>
<feature type="compositionally biased region" description="Low complexity" evidence="4">
    <location>
        <begin position="439"/>
        <end position="459"/>
    </location>
</feature>
<comment type="subcellular location">
    <subcellularLocation>
        <location evidence="1">Cell junction</location>
    </subcellularLocation>
</comment>
<feature type="domain" description="SH3" evidence="5">
    <location>
        <begin position="369"/>
        <end position="424"/>
    </location>
</feature>
<dbReference type="Pfam" id="PF14604">
    <property type="entry name" value="SH3_9"/>
    <property type="match status" value="2"/>
</dbReference>
<sequence>MDSLAAVSVYQESDTENQTPHLLTPIQIGNSSLSTPGEHQEESTLANLDCGNLSTKFLKEEKSRNTRPGGVKEEYLKEERLYRVLHEKHYDGIGPTVDEIPLALKSTVDKPKDWYKSMFKAMHKAGRSGNIAETGTDISDYLDEEKFKQNVKIRSNPGSISKWSPGDAYVAENDPKPTYSELIYPTTHLARDKKPSLRGESARDTISEIASKPWADYLSDVESLPVPKKLTDDLPAKQINVCNPAPVAPIKPLNILEGSIITSKRNYVTPAQKAVGAYMQTTSRQLVPETVHDADLYISGAKSARQTAKATFDFKGRSERELTVAKNEIVLIINDVDDKWYECELRGRTGLVPKNYLQFTNQFHVIQYGEARGKHNFKKKNKNQLSFERDEEIQLIRAIDQNWYEARIGSNKGYVPKNHLVIVKEPITNQDDKIGKDLISPANSRSSSRTSSRPASRAISESETRSSPTKSLASQAIYDLTSAADDLANLSASVTNDLGDESTRPEWIPKDSERFQAVYDFTPQHDDELKLTSGDFVYVFEKCADGWFIGAHGSTGNIGTFPGNYTAKA</sequence>
<feature type="domain" description="SH3" evidence="5">
    <location>
        <begin position="306"/>
        <end position="361"/>
    </location>
</feature>
<name>A0ABN7SK58_OIKDI</name>
<evidence type="ECO:0000313" key="8">
    <source>
        <dbReference type="Proteomes" id="UP001158576"/>
    </source>
</evidence>